<proteinExistence type="predicted"/>
<keyword evidence="1" id="KW-1133">Transmembrane helix</keyword>
<organism evidence="2 3">
    <name type="scientific">Nocardia rhamnosiphila</name>
    <dbReference type="NCBI Taxonomy" id="426716"/>
    <lineage>
        <taxon>Bacteria</taxon>
        <taxon>Bacillati</taxon>
        <taxon>Actinomycetota</taxon>
        <taxon>Actinomycetes</taxon>
        <taxon>Mycobacteriales</taxon>
        <taxon>Nocardiaceae</taxon>
        <taxon>Nocardia</taxon>
    </lineage>
</organism>
<evidence type="ECO:0000313" key="3">
    <source>
        <dbReference type="Proteomes" id="UP001550628"/>
    </source>
</evidence>
<evidence type="ECO:0000256" key="1">
    <source>
        <dbReference type="SAM" id="Phobius"/>
    </source>
</evidence>
<reference evidence="2 3" key="1">
    <citation type="submission" date="2024-06" db="EMBL/GenBank/DDBJ databases">
        <title>The Natural Products Discovery Center: Release of the First 8490 Sequenced Strains for Exploring Actinobacteria Biosynthetic Diversity.</title>
        <authorList>
            <person name="Kalkreuter E."/>
            <person name="Kautsar S.A."/>
            <person name="Yang D."/>
            <person name="Bader C.D."/>
            <person name="Teijaro C.N."/>
            <person name="Fluegel L."/>
            <person name="Davis C.M."/>
            <person name="Simpson J.R."/>
            <person name="Lauterbach L."/>
            <person name="Steele A.D."/>
            <person name="Gui C."/>
            <person name="Meng S."/>
            <person name="Li G."/>
            <person name="Viehrig K."/>
            <person name="Ye F."/>
            <person name="Su P."/>
            <person name="Kiefer A.F."/>
            <person name="Nichols A."/>
            <person name="Cepeda A.J."/>
            <person name="Yan W."/>
            <person name="Fan B."/>
            <person name="Jiang Y."/>
            <person name="Adhikari A."/>
            <person name="Zheng C.-J."/>
            <person name="Schuster L."/>
            <person name="Cowan T.M."/>
            <person name="Smanski M.J."/>
            <person name="Chevrette M.G."/>
            <person name="De Carvalho L.P.S."/>
            <person name="Shen B."/>
        </authorList>
    </citation>
    <scope>NUCLEOTIDE SEQUENCE [LARGE SCALE GENOMIC DNA]</scope>
    <source>
        <strain evidence="2 3">NPDC019708</strain>
    </source>
</reference>
<gene>
    <name evidence="2" type="ORF">ABZ510_21495</name>
</gene>
<sequence>MLDYWPIALGLAAAIFQIVTGVDAEAVAITVAVAASCYLVAAAFGRPWTAWAAILGGSTVVVLSEIAGIQWWMGLAGFAALLLGIGVLRRVPAPVLAAQSLAMVGFGGIAVIAVLVSPGLGSALAGIALATHALWDYRHWRRNDVVPRSLTEFCMVLDIPFGIAAILLAFTG</sequence>
<feature type="transmembrane region" description="Helical" evidence="1">
    <location>
        <begin position="71"/>
        <end position="89"/>
    </location>
</feature>
<feature type="transmembrane region" description="Helical" evidence="1">
    <location>
        <begin position="101"/>
        <end position="129"/>
    </location>
</feature>
<keyword evidence="3" id="KW-1185">Reference proteome</keyword>
<keyword evidence="1" id="KW-0472">Membrane</keyword>
<dbReference type="Proteomes" id="UP001550628">
    <property type="component" value="Unassembled WGS sequence"/>
</dbReference>
<name>A0ABV2WUA8_9NOCA</name>
<dbReference type="EMBL" id="JBEYBF010000015">
    <property type="protein sequence ID" value="MEU1954426.1"/>
    <property type="molecule type" value="Genomic_DNA"/>
</dbReference>
<evidence type="ECO:0000313" key="2">
    <source>
        <dbReference type="EMBL" id="MEU1954426.1"/>
    </source>
</evidence>
<keyword evidence="1" id="KW-0812">Transmembrane</keyword>
<accession>A0ABV2WUA8</accession>
<protein>
    <recommendedName>
        <fullName evidence="4">DUF4126 domain-containing protein</fullName>
    </recommendedName>
</protein>
<dbReference type="RefSeq" id="WP_356958313.1">
    <property type="nucleotide sequence ID" value="NZ_JBEXYG010000012.1"/>
</dbReference>
<comment type="caution">
    <text evidence="2">The sequence shown here is derived from an EMBL/GenBank/DDBJ whole genome shotgun (WGS) entry which is preliminary data.</text>
</comment>
<feature type="transmembrane region" description="Helical" evidence="1">
    <location>
        <begin position="150"/>
        <end position="170"/>
    </location>
</feature>
<evidence type="ECO:0008006" key="4">
    <source>
        <dbReference type="Google" id="ProtNLM"/>
    </source>
</evidence>